<dbReference type="Proteomes" id="UP000003919">
    <property type="component" value="Chromosome"/>
</dbReference>
<dbReference type="GO" id="GO:0000160">
    <property type="term" value="P:phosphorelay signal transduction system"/>
    <property type="evidence" value="ECO:0007669"/>
    <property type="project" value="InterPro"/>
</dbReference>
<name>A3HT62_9BACT</name>
<dbReference type="OrthoDB" id="7478530at2"/>
<dbReference type="HOGENOM" id="CLU_2103829_0_0_10"/>
<evidence type="ECO:0008006" key="3">
    <source>
        <dbReference type="Google" id="ProtNLM"/>
    </source>
</evidence>
<dbReference type="STRING" id="388413.ALPR1_12455"/>
<dbReference type="EMBL" id="CM001023">
    <property type="protein sequence ID" value="EAZ83030.1"/>
    <property type="molecule type" value="Genomic_DNA"/>
</dbReference>
<dbReference type="EMBL" id="AAXU02000001">
    <property type="protein sequence ID" value="EAZ83030.1"/>
    <property type="molecule type" value="Genomic_DNA"/>
</dbReference>
<reference evidence="1 2" key="1">
    <citation type="journal article" date="2011" name="J. Bacteriol.">
        <title>Complete genome sequence of Algoriphagus sp. PR1, bacterial prey of a colony-forming choanoflagellate.</title>
        <authorList>
            <person name="Alegado R.A."/>
            <person name="Ferriera S."/>
            <person name="Nusbaum C."/>
            <person name="Young S.K."/>
            <person name="Zeng Q."/>
            <person name="Imamovic A."/>
            <person name="Fairclough S.R."/>
            <person name="King N."/>
        </authorList>
    </citation>
    <scope>NUCLEOTIDE SEQUENCE [LARGE SCALE GENOMIC DNA]</scope>
    <source>
        <strain evidence="1 2">PR1</strain>
    </source>
</reference>
<evidence type="ECO:0000313" key="1">
    <source>
        <dbReference type="EMBL" id="EAZ83030.1"/>
    </source>
</evidence>
<evidence type="ECO:0000313" key="2">
    <source>
        <dbReference type="Proteomes" id="UP000003919"/>
    </source>
</evidence>
<protein>
    <recommendedName>
        <fullName evidence="3">HPt domain-containing protein</fullName>
    </recommendedName>
</protein>
<accession>A3HT62</accession>
<organism evidence="1 2">
    <name type="scientific">Algoriphagus machipongonensis</name>
    <dbReference type="NCBI Taxonomy" id="388413"/>
    <lineage>
        <taxon>Bacteria</taxon>
        <taxon>Pseudomonadati</taxon>
        <taxon>Bacteroidota</taxon>
        <taxon>Cytophagia</taxon>
        <taxon>Cytophagales</taxon>
        <taxon>Cyclobacteriaceae</taxon>
        <taxon>Algoriphagus</taxon>
    </lineage>
</organism>
<gene>
    <name evidence="1" type="ORF">ALPR1_12455</name>
</gene>
<dbReference type="SUPFAM" id="SSF47226">
    <property type="entry name" value="Histidine-containing phosphotransfer domain, HPT domain"/>
    <property type="match status" value="1"/>
</dbReference>
<comment type="caution">
    <text evidence="1">The sequence shown here is derived from an EMBL/GenBank/DDBJ whole genome shotgun (WGS) entry which is preliminary data.</text>
</comment>
<keyword evidence="2" id="KW-1185">Reference proteome</keyword>
<dbReference type="InterPro" id="IPR036641">
    <property type="entry name" value="HPT_dom_sf"/>
</dbReference>
<dbReference type="eggNOG" id="COG2198">
    <property type="taxonomic scope" value="Bacteria"/>
</dbReference>
<dbReference type="RefSeq" id="WP_008200963.1">
    <property type="nucleotide sequence ID" value="NZ_CM001023.1"/>
</dbReference>
<dbReference type="AlphaFoldDB" id="A3HT62"/>
<proteinExistence type="predicted"/>
<sequence length="115" mass="13438">MIQLYADLKQKILEIAEGDEDFYKELTQAIYNGLIELKEVYSQGANEKDDLKIQQIRHKVKPTLMMFEFQTLIDELQLGKEIIESVGFNHEFYAHLEKFNNSLEDAIANTKLLLE</sequence>